<feature type="domain" description="Phosphatidylglycerol lysyltransferase C-terminal" evidence="1">
    <location>
        <begin position="37"/>
        <end position="295"/>
    </location>
</feature>
<dbReference type="EMBL" id="JBCHKQ010000001">
    <property type="protein sequence ID" value="MEM5947571.1"/>
    <property type="molecule type" value="Genomic_DNA"/>
</dbReference>
<dbReference type="InterPro" id="IPR024320">
    <property type="entry name" value="LPG_synthase_C"/>
</dbReference>
<dbReference type="SUPFAM" id="SSF55729">
    <property type="entry name" value="Acyl-CoA N-acyltransferases (Nat)"/>
    <property type="match status" value="2"/>
</dbReference>
<keyword evidence="3" id="KW-1185">Reference proteome</keyword>
<dbReference type="Pfam" id="PF09924">
    <property type="entry name" value="LPG_synthase_C"/>
    <property type="match status" value="1"/>
</dbReference>
<accession>A0ABU9UA82</accession>
<dbReference type="Gene3D" id="3.40.630.30">
    <property type="match status" value="1"/>
</dbReference>
<evidence type="ECO:0000259" key="1">
    <source>
        <dbReference type="Pfam" id="PF09924"/>
    </source>
</evidence>
<sequence>MEKTASQECTAIKRYPQWSEINLSAREVLHPRLVMLPDGISEFTFANIYLFRHTYDYKISLLPNDTIAISGKKDGKSFFMLPCGLPDWENLEQLFSEHDYLKNLSESNIKENRVQLEIHGYKAEEDRDNFDYIYKREDLADLSGRKYHKKRNHIKTFINNYNYQEDPITKNNIEDALYVLEKWREEKGMDGDYKAAKEALLIAHTLRLRGYIYYIDGEPVAYTLGEALARGRMFAVHFEKALSGYKGIYQFINHAFAATLPKHYKYINREQDLGIPGLRQAKMSYHPSGFVRKYKITKA</sequence>
<gene>
    <name evidence="2" type="ORF">WKV44_03335</name>
</gene>
<dbReference type="InterPro" id="IPR016732">
    <property type="entry name" value="UCP018688"/>
</dbReference>
<reference evidence="2 3" key="1">
    <citation type="submission" date="2024-03" db="EMBL/GenBank/DDBJ databases">
        <title>Ignisphaera cupida sp. nov., a hyperthermophilic hydrolytic archaeon from a hot spring of Kamchatka, and proposal of Ignisphaeraceae fam. nov.</title>
        <authorList>
            <person name="Podosokorskaya O.A."/>
            <person name="Elcheninov A.G."/>
            <person name="Maltseva A.I."/>
            <person name="Zayulina K.S."/>
            <person name="Novikov A."/>
            <person name="Merkel A.Y."/>
        </authorList>
    </citation>
    <scope>NUCLEOTIDE SEQUENCE [LARGE SCALE GENOMIC DNA]</scope>
    <source>
        <strain evidence="2 3">38H-sp</strain>
    </source>
</reference>
<evidence type="ECO:0000313" key="2">
    <source>
        <dbReference type="EMBL" id="MEM5947571.1"/>
    </source>
</evidence>
<dbReference type="InterPro" id="IPR016181">
    <property type="entry name" value="Acyl_CoA_acyltransferase"/>
</dbReference>
<dbReference type="PANTHER" id="PTHR41373:SF1">
    <property type="entry name" value="PHOSPHATIDYLGLYCEROL LYSYLTRANSFERASE C-TERMINAL DOMAIN-CONTAINING PROTEIN"/>
    <property type="match status" value="1"/>
</dbReference>
<comment type="caution">
    <text evidence="2">The sequence shown here is derived from an EMBL/GenBank/DDBJ whole genome shotgun (WGS) entry which is preliminary data.</text>
</comment>
<name>A0ABU9UA82_9SPIR</name>
<proteinExistence type="predicted"/>
<dbReference type="PANTHER" id="PTHR41373">
    <property type="entry name" value="DUF2156 DOMAIN-CONTAINING PROTEIN"/>
    <property type="match status" value="1"/>
</dbReference>
<dbReference type="Proteomes" id="UP001466331">
    <property type="component" value="Unassembled WGS sequence"/>
</dbReference>
<dbReference type="RefSeq" id="WP_420069014.1">
    <property type="nucleotide sequence ID" value="NZ_JBCHKQ010000001.1"/>
</dbReference>
<dbReference type="PIRSF" id="PIRSF018688">
    <property type="entry name" value="UCP018688"/>
    <property type="match status" value="1"/>
</dbReference>
<evidence type="ECO:0000313" key="3">
    <source>
        <dbReference type="Proteomes" id="UP001466331"/>
    </source>
</evidence>
<organism evidence="2 3">
    <name type="scientific">Rarispira pelagica</name>
    <dbReference type="NCBI Taxonomy" id="3141764"/>
    <lineage>
        <taxon>Bacteria</taxon>
        <taxon>Pseudomonadati</taxon>
        <taxon>Spirochaetota</taxon>
        <taxon>Spirochaetia</taxon>
        <taxon>Winmispirales</taxon>
        <taxon>Winmispiraceae</taxon>
        <taxon>Rarispira</taxon>
    </lineage>
</organism>
<protein>
    <submittedName>
        <fullName evidence="2">Phosphatidylglycerol lysyltransferase domain-containing protein</fullName>
    </submittedName>
</protein>